<evidence type="ECO:0000313" key="2">
    <source>
        <dbReference type="Proteomes" id="UP000515291"/>
    </source>
</evidence>
<name>A0A7G6TT85_9BRAD</name>
<dbReference type="Proteomes" id="UP000515291">
    <property type="component" value="Chromosome"/>
</dbReference>
<gene>
    <name evidence="1" type="ORF">HB776_00940</name>
</gene>
<dbReference type="EMBL" id="CP050292">
    <property type="protein sequence ID" value="QND69967.1"/>
    <property type="molecule type" value="Genomic_DNA"/>
</dbReference>
<protein>
    <submittedName>
        <fullName evidence="1">Uncharacterized protein</fullName>
    </submittedName>
</protein>
<accession>A0A7G6TT85</accession>
<dbReference type="RefSeq" id="WP_184514376.1">
    <property type="nucleotide sequence ID" value="NZ_CP050292.1"/>
</dbReference>
<dbReference type="KEGG" id="trb:HB776_00940"/>
<evidence type="ECO:0000313" key="1">
    <source>
        <dbReference type="EMBL" id="QND69967.1"/>
    </source>
</evidence>
<reference evidence="2" key="1">
    <citation type="journal article" date="2020" name="Mol. Plant Microbe">
        <title>Rhizobial microsymbionts of the narrowly endemic Oxytropis species growing in Kamchatka are characterized by significant genetic diversity and possess a set of genes that are associated with T3SS and T6SS secretion systems and can affect the development of symbiosis.</title>
        <authorList>
            <person name="Safronova V."/>
            <person name="Guro P."/>
            <person name="Sazanova A."/>
            <person name="Kuznetsova I."/>
            <person name="Belimov A."/>
            <person name="Yakubov V."/>
            <person name="Chirak E."/>
            <person name="Afonin A."/>
            <person name="Gogolev Y."/>
            <person name="Andronov E."/>
            <person name="Tikhonovich I."/>
        </authorList>
    </citation>
    <scope>NUCLEOTIDE SEQUENCE [LARGE SCALE GENOMIC DNA]</scope>
    <source>
        <strain evidence="2">581</strain>
    </source>
</reference>
<sequence length="73" mass="7741">MPRQFGLKATSIAASTPATACKTTLGLIGWMFAPKNRVSRGAAAVRRSSAYTALPYAPASWRGSRGRRSVSVN</sequence>
<organism evidence="1 2">
    <name type="scientific">Tardiphaga robiniae</name>
    <dbReference type="NCBI Taxonomy" id="943830"/>
    <lineage>
        <taxon>Bacteria</taxon>
        <taxon>Pseudomonadati</taxon>
        <taxon>Pseudomonadota</taxon>
        <taxon>Alphaproteobacteria</taxon>
        <taxon>Hyphomicrobiales</taxon>
        <taxon>Nitrobacteraceae</taxon>
        <taxon>Tardiphaga</taxon>
    </lineage>
</organism>
<proteinExistence type="predicted"/>
<dbReference type="AlphaFoldDB" id="A0A7G6TT85"/>